<organism evidence="2 3">
    <name type="scientific">Pinctada imbricata</name>
    <name type="common">Atlantic pearl-oyster</name>
    <name type="synonym">Pinctada martensii</name>
    <dbReference type="NCBI Taxonomy" id="66713"/>
    <lineage>
        <taxon>Eukaryota</taxon>
        <taxon>Metazoa</taxon>
        <taxon>Spiralia</taxon>
        <taxon>Lophotrochozoa</taxon>
        <taxon>Mollusca</taxon>
        <taxon>Bivalvia</taxon>
        <taxon>Autobranchia</taxon>
        <taxon>Pteriomorphia</taxon>
        <taxon>Pterioida</taxon>
        <taxon>Pterioidea</taxon>
        <taxon>Pteriidae</taxon>
        <taxon>Pinctada</taxon>
    </lineage>
</organism>
<dbReference type="EMBL" id="VSWD01000012">
    <property type="protein sequence ID" value="KAK3086137.1"/>
    <property type="molecule type" value="Genomic_DNA"/>
</dbReference>
<accession>A0AA88XRF6</accession>
<keyword evidence="3" id="KW-1185">Reference proteome</keyword>
<dbReference type="InterPro" id="IPR000477">
    <property type="entry name" value="RT_dom"/>
</dbReference>
<evidence type="ECO:0000313" key="3">
    <source>
        <dbReference type="Proteomes" id="UP001186944"/>
    </source>
</evidence>
<protein>
    <recommendedName>
        <fullName evidence="1">Reverse transcriptase domain-containing protein</fullName>
    </recommendedName>
</protein>
<comment type="caution">
    <text evidence="2">The sequence shown here is derived from an EMBL/GenBank/DDBJ whole genome shotgun (WGS) entry which is preliminary data.</text>
</comment>
<dbReference type="PANTHER" id="PTHR21301">
    <property type="entry name" value="REVERSE TRANSCRIPTASE"/>
    <property type="match status" value="1"/>
</dbReference>
<dbReference type="Proteomes" id="UP001186944">
    <property type="component" value="Unassembled WGS sequence"/>
</dbReference>
<sequence length="567" mass="66255">MARRFDRNAKRRKRINRAMNRIARKSRKLKSKVQSAKQHVFNLTSDKLTDGEYLLLSRGLKFIPFPSTRAAKINLVKDFDEFARKMQCKYMFSGTDDDIHPFRTKSGFKPNVQSDSLKTYLDKTKLELTSIQVHEYYDNLCAIERDAIISLRQNEHIIIKKADENNTCVVMNKSDYINEGERQLQSIYYTEISNFDLSQLQEKILAKVIKMHNEGRLDKITHQFLCDTKYHPKIGRLYLLPKIHKLDKQAFELIKDNGFCTENIFPSCRPIISQNGSPTERISQYVDYFLIPIVNTHATYFRDSSDFILMMEGLTLPDDCLLVSYDVTSMYTNVQFEELITAVEKAYSQFDKTNYKIPTPPTKHIAYLLRLVLENNVFEFNSKVYKQIIGCAMGSRCSPSVCDIRMYEITTEIINKFPHKSRILYHGRYRDDGFIIYSGDENEIHELFAIANSAHPLLKFTYDMSHNQMDFLDTAVYKGARFLEKNVLDIKTFIKPTNTYQYLDRNSAHHPSVFKGFIKGETIMYLRNTSDKIILSNMLSELKCYLIKRGYEDKEVQDLIRLSPIPR</sequence>
<dbReference type="PANTHER" id="PTHR21301:SF10">
    <property type="entry name" value="REVERSE TRANSCRIPTASE DOMAIN-CONTAINING PROTEIN"/>
    <property type="match status" value="1"/>
</dbReference>
<gene>
    <name evidence="2" type="ORF">FSP39_014058</name>
</gene>
<name>A0AA88XRF6_PINIB</name>
<evidence type="ECO:0000313" key="2">
    <source>
        <dbReference type="EMBL" id="KAK3086137.1"/>
    </source>
</evidence>
<proteinExistence type="predicted"/>
<feature type="domain" description="Reverse transcriptase" evidence="1">
    <location>
        <begin position="221"/>
        <end position="482"/>
    </location>
</feature>
<evidence type="ECO:0000259" key="1">
    <source>
        <dbReference type="PROSITE" id="PS50878"/>
    </source>
</evidence>
<dbReference type="PROSITE" id="PS50878">
    <property type="entry name" value="RT_POL"/>
    <property type="match status" value="1"/>
</dbReference>
<dbReference type="AlphaFoldDB" id="A0AA88XRF6"/>
<reference evidence="2" key="1">
    <citation type="submission" date="2019-08" db="EMBL/GenBank/DDBJ databases">
        <title>The improved chromosome-level genome for the pearl oyster Pinctada fucata martensii using PacBio sequencing and Hi-C.</title>
        <authorList>
            <person name="Zheng Z."/>
        </authorList>
    </citation>
    <scope>NUCLEOTIDE SEQUENCE</scope>
    <source>
        <strain evidence="2">ZZ-2019</strain>
        <tissue evidence="2">Adductor muscle</tissue>
    </source>
</reference>